<evidence type="ECO:0000256" key="4">
    <source>
        <dbReference type="ARBA" id="ARBA00022478"/>
    </source>
</evidence>
<dbReference type="InterPro" id="IPR038120">
    <property type="entry name" value="Rpb1_funnel_sf"/>
</dbReference>
<sequence>MQRASAASPAEFLRHAAVFAADSKTSSSSSAAPVRRGSVPPFRGLAPSPAVATSGHYDGGSLAGGGGIGAVLAGALLLRRQRRRRQLQPQPQGQAHQDRSGLKGITGLCAGELPPVLKKTVTKKELKQTITWHLDRHGVDRTRKLLDDMKELGFGWATRAGISLGVDDMMVPAEKASICDGTVKRTLEAQVKYENGEITVVEKFLKVTDEWSRTSEQVKEAAIKNFKENDPNNPVYMMSTSGARGNISQVRQLLAMRGLMADANGQLIDVPIQHCLREGMTVTDMLISGHGARKGVIDTALRTADSGYLYRRMDFAACNVVVRGDDCGTREFMSVNLKGLYSAVAPMKERLRGRVLAAPILDPRNGSLIHDTGHLVKALEADKVASIWKQCEKDGMKDLPALRVRSPLMCKLSQGICAKCYGEDLSTPGKLVVRGHPSGTIAAQSMGEPGTQLTMRTFHTGGAFEGKAGKAAQAKLAGTVRLLSESGKAIQAKTSAAVRQDSDPVAEWKRTPQGDIACVLAEAATLVVQVDGKDVQTASLVPGSLVQVFDGYVVSLGQVLYEDPVESSGPPKDFGKTLTGKTITLDVEASDTIDNVKAKIQDKEGIPPDQQRLIFAGKQLEDGRTLSDYNIQKESTLHLVLRLRGGHCQVPCGIFDDPKLSADIMEAAATIKKAMTQINELSATMNALSINQMTRWINTKEEHAGKIISLVAEYCLCQRVKPVSDPKTPFASEADYAAALEAHHNVMLAAVKCKQTVDVANADVLIAKTQEMQDVLAKVDAQFRCTHLRRGWIPITGALVNRCQLAPSLHRSPHEPLMTCQIHDFNAPSAEAPCPKSCASLALADDSSLNATTCIVGVNGKPCGGGSDTGNECGGEVKFEQTSADSCTITWDLKNCGAPGPHGFHIHEKADFSNGCMSAGPHYNPFEKKHGGVEDEERHVGDMGNITVDAEGNSKGSLVNTLIKLEGEYTVVGRSVMVHADPDDCGKGDHSEPGVNGKTSHTTGNAGARIACGEIKLVLGRNSDLGIFGKVHLALECPVAERELLDASDGRTTTWILLPSPFAQMRQGACAEFDQADGCTLAVRPGDMVEAGVPLAQEWASTGRPGVPRFRAAPRSGRRDAGREQTMHGDPIPSGSQPHSTKESEENDTLCLRTDFDWFFMGGHGRATEYTASFEIPASLQKVPEVDRNLTFNKKYKALTEAAIASAADLRSPTVQAPEKVSVFTCVTENIAEELRDEAEEAEDDMKESFQEPPAVTVICTPPSLRASGSVLSIVSRTAKPEYVVPMGGLVVHLPTNVEGGSASILWSPEDIHRVTPQDMDNKTTSMMLWEALTGSNGTLTDAGAEMPVWADEQRVEYRQVKKRRPLFTTNVEGCFCLYRRPHSQGLKALSPIVVEEEDGVLRRECWDRVSLTPGSEMAADKEAANWECVVKPGLVFQAPSKYFLDDPSWWAPDSEGAPAGVYFHQKLIPPGVCYIPKLDSLRPAAFIGSAFASSQPTVCTSSNQFATLSSSPNKVSYISRGKQYTVDFARRIQTDAFGKERPIRLAGESADPLEELTEATRLAVREETVKRALARLGFTSCSLQVAVEQLRIANPDAALLADLTCVILFTDPRGLLRAEDPKALLHRCEVLACPCAMDFGEDWWPIENKTASFWVHHVAAINVGESGRAPDYIAYCDFKGNLDEEAYLVDMRRTFSNLFEAQACLGVRDSVLVPIGMGAFLRHLSRNDPRYAVRECDDRLRRRIATELAQAAQPFIHGAGHTMRFHVCLGAEEDGEMASNRNALVDAFQAVGFLDSQVQVHVGQDATAVAENLAKQSRLSAIETAKPGTVAPVSLANAANAWQLGNHWFASGAQRAIDENLHRRSSQLSAVSLLLNRTIETGT</sequence>
<dbReference type="CDD" id="cd01803">
    <property type="entry name" value="Ubl_ubiquitin"/>
    <property type="match status" value="1"/>
</dbReference>
<dbReference type="GO" id="GO:0003899">
    <property type="term" value="F:DNA-directed RNA polymerase activity"/>
    <property type="evidence" value="ECO:0007669"/>
    <property type="project" value="UniProtKB-EC"/>
</dbReference>
<evidence type="ECO:0000256" key="10">
    <source>
        <dbReference type="ARBA" id="ARBA00048552"/>
    </source>
</evidence>
<dbReference type="InterPro" id="IPR000626">
    <property type="entry name" value="Ubiquitin-like_dom"/>
</dbReference>
<keyword evidence="6" id="KW-0808">Transferase</keyword>
<keyword evidence="5" id="KW-1017">Isopeptide bond</keyword>
<dbReference type="Proteomes" id="UP000626109">
    <property type="component" value="Unassembled WGS sequence"/>
</dbReference>
<dbReference type="EC" id="2.7.7.6" evidence="3"/>
<dbReference type="Gene3D" id="1.10.274.100">
    <property type="entry name" value="RNA polymerase Rpb1, domain 3"/>
    <property type="match status" value="1"/>
</dbReference>
<dbReference type="SUPFAM" id="SSF49329">
    <property type="entry name" value="Cu,Zn superoxide dismutase-like"/>
    <property type="match status" value="1"/>
</dbReference>
<dbReference type="InterPro" id="IPR019954">
    <property type="entry name" value="Ubiquitin_CS"/>
</dbReference>
<dbReference type="Pfam" id="PF09055">
    <property type="entry name" value="Sod_Ni"/>
    <property type="match status" value="1"/>
</dbReference>
<keyword evidence="4" id="KW-0240">DNA-directed RNA polymerase</keyword>
<dbReference type="InterPro" id="IPR007083">
    <property type="entry name" value="RNA_pol_Rpb1_4"/>
</dbReference>
<dbReference type="SUPFAM" id="SSF64484">
    <property type="entry name" value="beta and beta-prime subunits of DNA dependent RNA-polymerase"/>
    <property type="match status" value="1"/>
</dbReference>
<dbReference type="GO" id="GO:0016151">
    <property type="term" value="F:nickel cation binding"/>
    <property type="evidence" value="ECO:0007669"/>
    <property type="project" value="InterPro"/>
</dbReference>
<evidence type="ECO:0000313" key="15">
    <source>
        <dbReference type="Proteomes" id="UP000626109"/>
    </source>
</evidence>
<evidence type="ECO:0000256" key="8">
    <source>
        <dbReference type="ARBA" id="ARBA00022723"/>
    </source>
</evidence>
<evidence type="ECO:0000256" key="6">
    <source>
        <dbReference type="ARBA" id="ARBA00022679"/>
    </source>
</evidence>
<dbReference type="InterPro" id="IPR019956">
    <property type="entry name" value="Ubiquitin_dom"/>
</dbReference>
<gene>
    <name evidence="14" type="ORF">PGLA2088_LOCUS22863</name>
</gene>
<feature type="region of interest" description="Disordered" evidence="12">
    <location>
        <begin position="1103"/>
        <end position="1147"/>
    </location>
</feature>
<dbReference type="Gene3D" id="1.10.132.30">
    <property type="match status" value="1"/>
</dbReference>
<evidence type="ECO:0000256" key="11">
    <source>
        <dbReference type="SAM" id="Coils"/>
    </source>
</evidence>
<evidence type="ECO:0000256" key="7">
    <source>
        <dbReference type="ARBA" id="ARBA00022695"/>
    </source>
</evidence>
<evidence type="ECO:0000259" key="13">
    <source>
        <dbReference type="PROSITE" id="PS50053"/>
    </source>
</evidence>
<comment type="function">
    <text evidence="1">DNA-dependent RNA polymerase catalyzes the transcription of DNA into RNA using the four ribonucleoside triphosphates as substrates.</text>
</comment>
<dbReference type="Gene3D" id="1.20.120.400">
    <property type="entry name" value="Nickel-containing superoxide dismutase"/>
    <property type="match status" value="1"/>
</dbReference>
<name>A0A813JMG9_POLGL</name>
<dbReference type="EMBL" id="CAJNNW010026059">
    <property type="protein sequence ID" value="CAE8682290.1"/>
    <property type="molecule type" value="Genomic_DNA"/>
</dbReference>
<feature type="compositionally biased region" description="Basic and acidic residues" evidence="12">
    <location>
        <begin position="982"/>
        <end position="992"/>
    </location>
</feature>
<dbReference type="InterPro" id="IPR036423">
    <property type="entry name" value="SOD-like_Cu/Zn_dom_sf"/>
</dbReference>
<comment type="caution">
    <text evidence="14">The sequence shown here is derived from an EMBL/GenBank/DDBJ whole genome shotgun (WGS) entry which is preliminary data.</text>
</comment>
<dbReference type="Gene3D" id="2.60.40.200">
    <property type="entry name" value="Superoxide dismutase, copper/zinc binding domain"/>
    <property type="match status" value="1"/>
</dbReference>
<dbReference type="InterPro" id="IPR007066">
    <property type="entry name" value="RNA_pol_Rpb1_3"/>
</dbReference>
<dbReference type="SMART" id="SM00213">
    <property type="entry name" value="UBQ"/>
    <property type="match status" value="1"/>
</dbReference>
<dbReference type="Pfam" id="PF05000">
    <property type="entry name" value="RNA_pol_Rpb1_4"/>
    <property type="match status" value="1"/>
</dbReference>
<dbReference type="PROSITE" id="PS00299">
    <property type="entry name" value="UBIQUITIN_1"/>
    <property type="match status" value="1"/>
</dbReference>
<dbReference type="GO" id="GO:0004784">
    <property type="term" value="F:superoxide dismutase activity"/>
    <property type="evidence" value="ECO:0007669"/>
    <property type="project" value="InterPro"/>
</dbReference>
<dbReference type="Pfam" id="PF00080">
    <property type="entry name" value="Sod_Cu"/>
    <property type="match status" value="1"/>
</dbReference>
<evidence type="ECO:0000313" key="14">
    <source>
        <dbReference type="EMBL" id="CAE8682290.1"/>
    </source>
</evidence>
<keyword evidence="7" id="KW-0548">Nucleotidyltransferase</keyword>
<reference evidence="14" key="1">
    <citation type="submission" date="2021-02" db="EMBL/GenBank/DDBJ databases">
        <authorList>
            <person name="Dougan E. K."/>
            <person name="Rhodes N."/>
            <person name="Thang M."/>
            <person name="Chan C."/>
        </authorList>
    </citation>
    <scope>NUCLEOTIDE SEQUENCE</scope>
</reference>
<evidence type="ECO:0000256" key="5">
    <source>
        <dbReference type="ARBA" id="ARBA00022499"/>
    </source>
</evidence>
<feature type="domain" description="Ubiquitin-like" evidence="13">
    <location>
        <begin position="576"/>
        <end position="646"/>
    </location>
</feature>
<dbReference type="InterPro" id="IPR007081">
    <property type="entry name" value="RNA_pol_Rpb1_5"/>
</dbReference>
<dbReference type="Pfam" id="PF04983">
    <property type="entry name" value="RNA_pol_Rpb1_3"/>
    <property type="match status" value="1"/>
</dbReference>
<evidence type="ECO:0000256" key="1">
    <source>
        <dbReference type="ARBA" id="ARBA00004026"/>
    </source>
</evidence>
<evidence type="ECO:0000256" key="2">
    <source>
        <dbReference type="ARBA" id="ARBA00008430"/>
    </source>
</evidence>
<evidence type="ECO:0000256" key="12">
    <source>
        <dbReference type="SAM" id="MobiDB-lite"/>
    </source>
</evidence>
<dbReference type="InterPro" id="IPR045867">
    <property type="entry name" value="DNA-dir_RpoC_beta_prime"/>
</dbReference>
<feature type="compositionally biased region" description="Basic and acidic residues" evidence="12">
    <location>
        <begin position="1117"/>
        <end position="1127"/>
    </location>
</feature>
<dbReference type="GO" id="GO:0006351">
    <property type="term" value="P:DNA-templated transcription"/>
    <property type="evidence" value="ECO:0007669"/>
    <property type="project" value="InterPro"/>
</dbReference>
<keyword evidence="8" id="KW-0479">Metal-binding</keyword>
<dbReference type="Gene3D" id="3.10.20.90">
    <property type="entry name" value="Phosphatidylinositol 3-kinase Catalytic Subunit, Chain A, domain 1"/>
    <property type="match status" value="1"/>
</dbReference>
<dbReference type="GO" id="GO:0000428">
    <property type="term" value="C:DNA-directed RNA polymerase complex"/>
    <property type="evidence" value="ECO:0007669"/>
    <property type="project" value="UniProtKB-KW"/>
</dbReference>
<dbReference type="PANTHER" id="PTHR19376">
    <property type="entry name" value="DNA-DIRECTED RNA POLYMERASE"/>
    <property type="match status" value="1"/>
</dbReference>
<dbReference type="InterPro" id="IPR036502">
    <property type="entry name" value="NiSOD_sf"/>
</dbReference>
<proteinExistence type="inferred from homology"/>
<dbReference type="InterPro" id="IPR042102">
    <property type="entry name" value="RNA_pol_Rpb1_3_sf"/>
</dbReference>
<dbReference type="CDD" id="cd00305">
    <property type="entry name" value="Cu-Zn_Superoxide_Dismutase"/>
    <property type="match status" value="1"/>
</dbReference>
<dbReference type="SUPFAM" id="SSF54236">
    <property type="entry name" value="Ubiquitin-like"/>
    <property type="match status" value="1"/>
</dbReference>
<dbReference type="PANTHER" id="PTHR19376:SF54">
    <property type="entry name" value="DNA-DIRECTED RNA POLYMERASE SUBUNIT BETA"/>
    <property type="match status" value="1"/>
</dbReference>
<dbReference type="PROSITE" id="PS00332">
    <property type="entry name" value="SOD_CU_ZN_2"/>
    <property type="match status" value="1"/>
</dbReference>
<dbReference type="InterPro" id="IPR001424">
    <property type="entry name" value="SOD_Cu_Zn_dom"/>
</dbReference>
<comment type="catalytic activity">
    <reaction evidence="10">
        <text>RNA(n) + a ribonucleoside 5'-triphosphate = RNA(n+1) + diphosphate</text>
        <dbReference type="Rhea" id="RHEA:21248"/>
        <dbReference type="Rhea" id="RHEA-COMP:14527"/>
        <dbReference type="Rhea" id="RHEA-COMP:17342"/>
        <dbReference type="ChEBI" id="CHEBI:33019"/>
        <dbReference type="ChEBI" id="CHEBI:61557"/>
        <dbReference type="ChEBI" id="CHEBI:140395"/>
        <dbReference type="EC" id="2.7.7.6"/>
    </reaction>
</comment>
<keyword evidence="11" id="KW-0175">Coiled coil</keyword>
<feature type="region of interest" description="Disordered" evidence="12">
    <location>
        <begin position="24"/>
        <end position="51"/>
    </location>
</feature>
<dbReference type="PRINTS" id="PR00348">
    <property type="entry name" value="UBIQUITIN"/>
</dbReference>
<feature type="region of interest" description="Disordered" evidence="12">
    <location>
        <begin position="982"/>
        <end position="1002"/>
    </location>
</feature>
<dbReference type="PROSITE" id="PS50053">
    <property type="entry name" value="UBIQUITIN_2"/>
    <property type="match status" value="1"/>
</dbReference>
<dbReference type="FunFam" id="3.10.20.90:FF:000009">
    <property type="entry name" value="Ubiquitin-60S ribosomal protein"/>
    <property type="match status" value="1"/>
</dbReference>
<dbReference type="InterPro" id="IPR014123">
    <property type="entry name" value="Superoxide_dismutase_Ni-type"/>
</dbReference>
<feature type="coiled-coil region" evidence="11">
    <location>
        <begin position="664"/>
        <end position="691"/>
    </location>
</feature>
<protein>
    <recommendedName>
        <fullName evidence="3">DNA-directed RNA polymerase</fullName>
        <ecNumber evidence="3">2.7.7.6</ecNumber>
    </recommendedName>
</protein>
<accession>A0A813JMG9</accession>
<dbReference type="Pfam" id="PF00240">
    <property type="entry name" value="ubiquitin"/>
    <property type="match status" value="1"/>
</dbReference>
<dbReference type="GO" id="GO:0003677">
    <property type="term" value="F:DNA binding"/>
    <property type="evidence" value="ECO:0007669"/>
    <property type="project" value="InterPro"/>
</dbReference>
<evidence type="ECO:0000256" key="9">
    <source>
        <dbReference type="ARBA" id="ARBA00023163"/>
    </source>
</evidence>
<comment type="similarity">
    <text evidence="2">Belongs to the ubiquitin family.</text>
</comment>
<organism evidence="14 15">
    <name type="scientific">Polarella glacialis</name>
    <name type="common">Dinoflagellate</name>
    <dbReference type="NCBI Taxonomy" id="89957"/>
    <lineage>
        <taxon>Eukaryota</taxon>
        <taxon>Sar</taxon>
        <taxon>Alveolata</taxon>
        <taxon>Dinophyceae</taxon>
        <taxon>Suessiales</taxon>
        <taxon>Suessiaceae</taxon>
        <taxon>Polarella</taxon>
    </lineage>
</organism>
<dbReference type="InterPro" id="IPR029071">
    <property type="entry name" value="Ubiquitin-like_domsf"/>
</dbReference>
<evidence type="ECO:0000256" key="3">
    <source>
        <dbReference type="ARBA" id="ARBA00012418"/>
    </source>
</evidence>
<keyword evidence="9" id="KW-0804">Transcription</keyword>
<dbReference type="InterPro" id="IPR018152">
    <property type="entry name" value="SOD_Cu/Zn_BS"/>
</dbReference>
<dbReference type="Pfam" id="PF04998">
    <property type="entry name" value="RNA_pol_Rpb1_5"/>
    <property type="match status" value="1"/>
</dbReference>